<keyword evidence="3" id="KW-0862">Zinc</keyword>
<feature type="compositionally biased region" description="Polar residues" evidence="4">
    <location>
        <begin position="575"/>
        <end position="585"/>
    </location>
</feature>
<dbReference type="PANTHER" id="PTHR21402">
    <property type="entry name" value="GAMETOCYTE SPECIFIC FACTOR 1-RELATED"/>
    <property type="match status" value="1"/>
</dbReference>
<keyword evidence="1" id="KW-0479">Metal-binding</keyword>
<proteinExistence type="predicted"/>
<keyword evidence="2" id="KW-0863">Zinc-finger</keyword>
<feature type="compositionally biased region" description="Basic and acidic residues" evidence="4">
    <location>
        <begin position="601"/>
        <end position="637"/>
    </location>
</feature>
<dbReference type="PROSITE" id="PS51800">
    <property type="entry name" value="ZF_CHHC_U11_48K"/>
    <property type="match status" value="1"/>
</dbReference>
<feature type="compositionally biased region" description="Basic and acidic residues" evidence="4">
    <location>
        <begin position="492"/>
        <end position="507"/>
    </location>
</feature>
<evidence type="ECO:0000256" key="1">
    <source>
        <dbReference type="ARBA" id="ARBA00022723"/>
    </source>
</evidence>
<dbReference type="InterPro" id="IPR051591">
    <property type="entry name" value="UPF0224_FAM112_RNA_Proc"/>
</dbReference>
<dbReference type="Pfam" id="PF05253">
    <property type="entry name" value="zf-U11-48K"/>
    <property type="match status" value="1"/>
</dbReference>
<protein>
    <recommendedName>
        <fullName evidence="5">CHHC U11-48K-type domain-containing protein</fullName>
    </recommendedName>
</protein>
<dbReference type="GO" id="GO:0008270">
    <property type="term" value="F:zinc ion binding"/>
    <property type="evidence" value="ECO:0007669"/>
    <property type="project" value="UniProtKB-KW"/>
</dbReference>
<evidence type="ECO:0000256" key="2">
    <source>
        <dbReference type="ARBA" id="ARBA00022771"/>
    </source>
</evidence>
<feature type="domain" description="CHHC U11-48K-type" evidence="5">
    <location>
        <begin position="88"/>
        <end position="115"/>
    </location>
</feature>
<gene>
    <name evidence="6" type="ORF">CRG98_036521</name>
</gene>
<feature type="compositionally biased region" description="Basic residues" evidence="4">
    <location>
        <begin position="508"/>
        <end position="521"/>
    </location>
</feature>
<name>A0A2I0IGB4_PUNGR</name>
<dbReference type="Proteomes" id="UP000233551">
    <property type="component" value="Unassembled WGS sequence"/>
</dbReference>
<dbReference type="PANTHER" id="PTHR21402:SF10">
    <property type="entry name" value="U11_U12 SMALL NUCLEAR RIBONUCLEOPROTEIN 48 KDA PROTEIN"/>
    <property type="match status" value="1"/>
</dbReference>
<accession>A0A2I0IGB4</accession>
<feature type="region of interest" description="Disordered" evidence="4">
    <location>
        <begin position="26"/>
        <end position="51"/>
    </location>
</feature>
<feature type="region of interest" description="Disordered" evidence="4">
    <location>
        <begin position="575"/>
        <end position="649"/>
    </location>
</feature>
<dbReference type="EMBL" id="PGOL01003088">
    <property type="protein sequence ID" value="PKI43042.1"/>
    <property type="molecule type" value="Genomic_DNA"/>
</dbReference>
<dbReference type="InterPro" id="IPR022776">
    <property type="entry name" value="TRM13/UPF0224_CHHC_Znf_dom"/>
</dbReference>
<dbReference type="STRING" id="22663.A0A2I0IGB4"/>
<dbReference type="AlphaFoldDB" id="A0A2I0IGB4"/>
<feature type="region of interest" description="Disordered" evidence="4">
    <location>
        <begin position="460"/>
        <end position="522"/>
    </location>
</feature>
<evidence type="ECO:0000256" key="3">
    <source>
        <dbReference type="ARBA" id="ARBA00022833"/>
    </source>
</evidence>
<evidence type="ECO:0000313" key="7">
    <source>
        <dbReference type="Proteomes" id="UP000233551"/>
    </source>
</evidence>
<feature type="compositionally biased region" description="Basic and acidic residues" evidence="4">
    <location>
        <begin position="460"/>
        <end position="482"/>
    </location>
</feature>
<reference evidence="6 7" key="1">
    <citation type="submission" date="2017-11" db="EMBL/GenBank/DDBJ databases">
        <title>De-novo sequencing of pomegranate (Punica granatum L.) genome.</title>
        <authorList>
            <person name="Akparov Z."/>
            <person name="Amiraslanov A."/>
            <person name="Hajiyeva S."/>
            <person name="Abbasov M."/>
            <person name="Kaur K."/>
            <person name="Hamwieh A."/>
            <person name="Solovyev V."/>
            <person name="Salamov A."/>
            <person name="Braich B."/>
            <person name="Kosarev P."/>
            <person name="Mahmoud A."/>
            <person name="Hajiyev E."/>
            <person name="Babayeva S."/>
            <person name="Izzatullayeva V."/>
            <person name="Mammadov A."/>
            <person name="Mammadov A."/>
            <person name="Sharifova S."/>
            <person name="Ojaghi J."/>
            <person name="Eynullazada K."/>
            <person name="Bayramov B."/>
            <person name="Abdulazimova A."/>
            <person name="Shahmuradov I."/>
        </authorList>
    </citation>
    <scope>NUCLEOTIDE SEQUENCE [LARGE SCALE GENOMIC DNA]</scope>
    <source>
        <strain evidence="7">cv. AG2017</strain>
        <tissue evidence="6">Leaf</tissue>
    </source>
</reference>
<feature type="compositionally biased region" description="Basic and acidic residues" evidence="4">
    <location>
        <begin position="385"/>
        <end position="403"/>
    </location>
</feature>
<organism evidence="6 7">
    <name type="scientific">Punica granatum</name>
    <name type="common">Pomegranate</name>
    <dbReference type="NCBI Taxonomy" id="22663"/>
    <lineage>
        <taxon>Eukaryota</taxon>
        <taxon>Viridiplantae</taxon>
        <taxon>Streptophyta</taxon>
        <taxon>Embryophyta</taxon>
        <taxon>Tracheophyta</taxon>
        <taxon>Spermatophyta</taxon>
        <taxon>Magnoliopsida</taxon>
        <taxon>eudicotyledons</taxon>
        <taxon>Gunneridae</taxon>
        <taxon>Pentapetalae</taxon>
        <taxon>rosids</taxon>
        <taxon>malvids</taxon>
        <taxon>Myrtales</taxon>
        <taxon>Lythraceae</taxon>
        <taxon>Punica</taxon>
    </lineage>
</organism>
<evidence type="ECO:0000256" key="4">
    <source>
        <dbReference type="SAM" id="MobiDB-lite"/>
    </source>
</evidence>
<evidence type="ECO:0000259" key="5">
    <source>
        <dbReference type="PROSITE" id="PS51800"/>
    </source>
</evidence>
<feature type="region of interest" description="Disordered" evidence="4">
    <location>
        <begin position="371"/>
        <end position="403"/>
    </location>
</feature>
<keyword evidence="7" id="KW-1185">Reference proteome</keyword>
<evidence type="ECO:0000313" key="6">
    <source>
        <dbReference type="EMBL" id="PKI43042.1"/>
    </source>
</evidence>
<sequence>MNPSPSPYPNQPFSFFPAIPNPNPSPIFNLDPNSYRPLPQNPHPQNSAAAAPDLSATLSNLKSLITLSEQTFTSLAAVLPPKPHNDGHVPCPFNPHHRMPPESLFSHHLHCPTSLDLGRAIDSLNYPKTLKSSDELAKENRFVQRLSDPNAELCFTLDDYTDFRESLNSFYEYCPGVVSFPSEDSSTKRAFTLLGSLSVECANFITDRNGEVEAVDESRVRLLLSEYWWVQNEVGAWNDYPSTCTYHVVCAILGLGMVRENDLRRWVIIDSPRFGIVIDEPMRDHVTVLLTLCLKAIAKEARTLVKSRSSTKFNCPILVQVMMWLASQLSVLYGEVGGKFFAIDLFKLCILDAASHMLLRPLELEVSSGENGSSQEKILDASASDARDGDIEEPIQKKESRRDSLMSEGLNTRVIFVSQVAAAVAALHERSVLEQKIRALRHSQQLHRYQRVMELNDVSKRAEDERRKRSDYRPIIDHDGLPRHQPSMQDSGKTKTREELLAEERDYKRRRTSYRGKKAKRNPSEVLRDIIEEYMEEIKQAGGIGCFEKATADGILLHGPASSSDLERKNINELSSATRVDSSPSHAYIEHRSGSNPFDDTYLKYEQRRRYPERPDSQTRGKGRERLDKDYYSRSPERSSYGRSSDYNSYRKERNSMDLHKIKFHVIGLLFQIVLKVTVITRMVRWGNATIRHRIHGLYSLYRSGVRGTFSTAETAPTFSLNPAPKSRSHLSSLTILDSSCRSIAFHVFLIVRIGSSSPFVGIVDMGYSIERRHCSDLVWLLSGDWKPKSANSLSTDTSKVGRVGPRRKVPPGLPSYSISLIKVSERSAEKCLEKVHAHPATSTIWRKFSQDAGDEHLNLVHPPRKFGV</sequence>
<comment type="caution">
    <text evidence="6">The sequence shown here is derived from an EMBL/GenBank/DDBJ whole genome shotgun (WGS) entry which is preliminary data.</text>
</comment>